<evidence type="ECO:0000259" key="2">
    <source>
        <dbReference type="PROSITE" id="PS50026"/>
    </source>
</evidence>
<feature type="disulfide bond" evidence="1">
    <location>
        <begin position="311"/>
        <end position="328"/>
    </location>
</feature>
<dbReference type="PROSITE" id="PS50026">
    <property type="entry name" value="EGF_3"/>
    <property type="match status" value="1"/>
</dbReference>
<evidence type="ECO:0000313" key="4">
    <source>
        <dbReference type="Proteomes" id="UP000324832"/>
    </source>
</evidence>
<feature type="domain" description="EGF-like" evidence="2">
    <location>
        <begin position="301"/>
        <end position="340"/>
    </location>
</feature>
<dbReference type="SUPFAM" id="SSF57196">
    <property type="entry name" value="EGF/Laminin"/>
    <property type="match status" value="1"/>
</dbReference>
<accession>A0A5E4PN87</accession>
<evidence type="ECO:0000313" key="3">
    <source>
        <dbReference type="EMBL" id="VVC87509.1"/>
    </source>
</evidence>
<dbReference type="Gene3D" id="2.10.25.10">
    <property type="entry name" value="Laminin"/>
    <property type="match status" value="1"/>
</dbReference>
<sequence>MMSYYVKPNKNSTIYMIIITNLVLIISTCLCKSNSTPKEENVEVNNLISSNLSEFPSIILSSTESTPLSSTVESTSDTLTTKESTEITKAYEAESSTAVDSKSRGGNIGTIIQYVNNASRQKINSTLRAFGSTLHSVPSLSARLGAIDCDLPLLPRTSRLWRGNETHELNLPITECPQVSVSWEASADIQSGDILIVRISDSLLLDTTSREGNNESIDTNSTHTERTHQAVSQPAVYQVTRLGHEHCDLSDGMLLDISPLDERASKIFTLYDKDLTEGVNLLIVVSEKWGSQCIRLKVTVKSDNCGESQDCSGNGVCYTNVSMEGYECQCCKGYMGPRCDERDACNPSPCLNNGI</sequence>
<keyword evidence="1" id="KW-0245">EGF-like domain</keyword>
<dbReference type="InterPro" id="IPR000742">
    <property type="entry name" value="EGF"/>
</dbReference>
<reference evidence="3 4" key="1">
    <citation type="submission" date="2017-07" db="EMBL/GenBank/DDBJ databases">
        <authorList>
            <person name="Talla V."/>
            <person name="Backstrom N."/>
        </authorList>
    </citation>
    <scope>NUCLEOTIDE SEQUENCE [LARGE SCALE GENOMIC DNA]</scope>
</reference>
<dbReference type="Proteomes" id="UP000324832">
    <property type="component" value="Unassembled WGS sequence"/>
</dbReference>
<name>A0A5E4PN87_9NEOP</name>
<comment type="caution">
    <text evidence="1">Lacks conserved residue(s) required for the propagation of feature annotation.</text>
</comment>
<organism evidence="3 4">
    <name type="scientific">Leptidea sinapis</name>
    <dbReference type="NCBI Taxonomy" id="189913"/>
    <lineage>
        <taxon>Eukaryota</taxon>
        <taxon>Metazoa</taxon>
        <taxon>Ecdysozoa</taxon>
        <taxon>Arthropoda</taxon>
        <taxon>Hexapoda</taxon>
        <taxon>Insecta</taxon>
        <taxon>Pterygota</taxon>
        <taxon>Neoptera</taxon>
        <taxon>Endopterygota</taxon>
        <taxon>Lepidoptera</taxon>
        <taxon>Glossata</taxon>
        <taxon>Ditrysia</taxon>
        <taxon>Papilionoidea</taxon>
        <taxon>Pieridae</taxon>
        <taxon>Dismorphiinae</taxon>
        <taxon>Leptidea</taxon>
    </lineage>
</organism>
<keyword evidence="4" id="KW-1185">Reference proteome</keyword>
<dbReference type="AlphaFoldDB" id="A0A5E4PN87"/>
<protein>
    <recommendedName>
        <fullName evidence="2">EGF-like domain-containing protein</fullName>
    </recommendedName>
</protein>
<keyword evidence="1" id="KW-1015">Disulfide bond</keyword>
<gene>
    <name evidence="3" type="ORF">LSINAPIS_LOCUS1096</name>
</gene>
<feature type="disulfide bond" evidence="1">
    <location>
        <begin position="330"/>
        <end position="339"/>
    </location>
</feature>
<dbReference type="EMBL" id="FZQP02000127">
    <property type="protein sequence ID" value="VVC87509.1"/>
    <property type="molecule type" value="Genomic_DNA"/>
</dbReference>
<dbReference type="PROSITE" id="PS00022">
    <property type="entry name" value="EGF_1"/>
    <property type="match status" value="1"/>
</dbReference>
<proteinExistence type="predicted"/>
<evidence type="ECO:0000256" key="1">
    <source>
        <dbReference type="PROSITE-ProRule" id="PRU00076"/>
    </source>
</evidence>
<dbReference type="PROSITE" id="PS01186">
    <property type="entry name" value="EGF_2"/>
    <property type="match status" value="1"/>
</dbReference>